<comment type="caution">
    <text evidence="1">The sequence shown here is derived from an EMBL/GenBank/DDBJ whole genome shotgun (WGS) entry which is preliminary data.</text>
</comment>
<proteinExistence type="predicted"/>
<evidence type="ECO:0000313" key="1">
    <source>
        <dbReference type="EMBL" id="KAJ1102032.1"/>
    </source>
</evidence>
<evidence type="ECO:0000313" key="2">
    <source>
        <dbReference type="Proteomes" id="UP001066276"/>
    </source>
</evidence>
<dbReference type="Proteomes" id="UP001066276">
    <property type="component" value="Chromosome 10"/>
</dbReference>
<dbReference type="EMBL" id="JANPWB010000014">
    <property type="protein sequence ID" value="KAJ1102032.1"/>
    <property type="molecule type" value="Genomic_DNA"/>
</dbReference>
<accession>A0AAV7MHZ3</accession>
<gene>
    <name evidence="1" type="ORF">NDU88_007091</name>
</gene>
<protein>
    <submittedName>
        <fullName evidence="1">Uncharacterized protein</fullName>
    </submittedName>
</protein>
<name>A0AAV7MHZ3_PLEWA</name>
<dbReference type="AlphaFoldDB" id="A0AAV7MHZ3"/>
<reference evidence="1" key="1">
    <citation type="journal article" date="2022" name="bioRxiv">
        <title>Sequencing and chromosome-scale assembly of the giantPleurodeles waltlgenome.</title>
        <authorList>
            <person name="Brown T."/>
            <person name="Elewa A."/>
            <person name="Iarovenko S."/>
            <person name="Subramanian E."/>
            <person name="Araus A.J."/>
            <person name="Petzold A."/>
            <person name="Susuki M."/>
            <person name="Suzuki K.-i.T."/>
            <person name="Hayashi T."/>
            <person name="Toyoda A."/>
            <person name="Oliveira C."/>
            <person name="Osipova E."/>
            <person name="Leigh N.D."/>
            <person name="Simon A."/>
            <person name="Yun M.H."/>
        </authorList>
    </citation>
    <scope>NUCLEOTIDE SEQUENCE</scope>
    <source>
        <strain evidence="1">20211129_DDA</strain>
        <tissue evidence="1">Liver</tissue>
    </source>
</reference>
<keyword evidence="2" id="KW-1185">Reference proteome</keyword>
<sequence>MFLCGPCSKCCPFKDGRFTPAVLFLFPRFNSCHRLMPPGHVTSIQWRGGAENFERVCGFRSSAGERGRLRAGFGGGDAGDCPHKGMIKWRRKEV</sequence>
<organism evidence="1 2">
    <name type="scientific">Pleurodeles waltl</name>
    <name type="common">Iberian ribbed newt</name>
    <dbReference type="NCBI Taxonomy" id="8319"/>
    <lineage>
        <taxon>Eukaryota</taxon>
        <taxon>Metazoa</taxon>
        <taxon>Chordata</taxon>
        <taxon>Craniata</taxon>
        <taxon>Vertebrata</taxon>
        <taxon>Euteleostomi</taxon>
        <taxon>Amphibia</taxon>
        <taxon>Batrachia</taxon>
        <taxon>Caudata</taxon>
        <taxon>Salamandroidea</taxon>
        <taxon>Salamandridae</taxon>
        <taxon>Pleurodelinae</taxon>
        <taxon>Pleurodeles</taxon>
    </lineage>
</organism>